<reference evidence="6" key="1">
    <citation type="submission" date="2016-10" db="EMBL/GenBank/DDBJ databases">
        <authorList>
            <person name="Varghese N."/>
            <person name="Submissions S."/>
        </authorList>
    </citation>
    <scope>NUCLEOTIDE SEQUENCE [LARGE SCALE GENOMIC DNA]</scope>
    <source>
        <strain evidence="6">DSM 16477</strain>
    </source>
</reference>
<dbReference type="Proteomes" id="UP000199399">
    <property type="component" value="Unassembled WGS sequence"/>
</dbReference>
<feature type="domain" description="Outer membrane protein assembly factor BamE" evidence="4">
    <location>
        <begin position="34"/>
        <end position="109"/>
    </location>
</feature>
<accession>A0A1G7QL61</accession>
<dbReference type="InterPro" id="IPR007450">
    <property type="entry name" value="BamE_dom"/>
</dbReference>
<dbReference type="EMBL" id="FNBP01000004">
    <property type="protein sequence ID" value="SDF98639.1"/>
    <property type="molecule type" value="Genomic_DNA"/>
</dbReference>
<keyword evidence="5" id="KW-0449">Lipoprotein</keyword>
<sequence>MRITKPTGTTSLRAGSLGLLLLLGACAPQYENHGYVPPADQLEQVVVGNDTKESVAEKIGVPTAGGLLNDDSYYYVKMRKRALGFLAPKEINREVVAISFNNAGVVENVERFGLEKGQVVPLSRRVTSSPVKDKSFLRQLMGNLGRFSPTAFGS</sequence>
<evidence type="ECO:0000313" key="6">
    <source>
        <dbReference type="Proteomes" id="UP000199399"/>
    </source>
</evidence>
<organism evidence="5 6">
    <name type="scientific">Sulfitobacter delicatus</name>
    <dbReference type="NCBI Taxonomy" id="218672"/>
    <lineage>
        <taxon>Bacteria</taxon>
        <taxon>Pseudomonadati</taxon>
        <taxon>Pseudomonadota</taxon>
        <taxon>Alphaproteobacteria</taxon>
        <taxon>Rhodobacterales</taxon>
        <taxon>Roseobacteraceae</taxon>
        <taxon>Sulfitobacter</taxon>
    </lineage>
</organism>
<gene>
    <name evidence="5" type="ORF">SAMN04489759_10486</name>
</gene>
<keyword evidence="1 3" id="KW-0732">Signal</keyword>
<proteinExistence type="predicted"/>
<name>A0A1G7QL61_9RHOB</name>
<dbReference type="PROSITE" id="PS51257">
    <property type="entry name" value="PROKAR_LIPOPROTEIN"/>
    <property type="match status" value="1"/>
</dbReference>
<protein>
    <submittedName>
        <fullName evidence="5">Outer membrane protein assembly factor BamE, lipoprotein component of the BamABCDE complex</fullName>
    </submittedName>
</protein>
<evidence type="ECO:0000256" key="2">
    <source>
        <dbReference type="ARBA" id="ARBA00023136"/>
    </source>
</evidence>
<dbReference type="OrthoDB" id="7203955at2"/>
<dbReference type="Pfam" id="PF04355">
    <property type="entry name" value="BamE"/>
    <property type="match status" value="1"/>
</dbReference>
<evidence type="ECO:0000259" key="4">
    <source>
        <dbReference type="Pfam" id="PF04355"/>
    </source>
</evidence>
<evidence type="ECO:0000256" key="3">
    <source>
        <dbReference type="SAM" id="SignalP"/>
    </source>
</evidence>
<keyword evidence="2" id="KW-0472">Membrane</keyword>
<evidence type="ECO:0000256" key="1">
    <source>
        <dbReference type="ARBA" id="ARBA00022729"/>
    </source>
</evidence>
<feature type="signal peptide" evidence="3">
    <location>
        <begin position="1"/>
        <end position="27"/>
    </location>
</feature>
<keyword evidence="6" id="KW-1185">Reference proteome</keyword>
<dbReference type="AlphaFoldDB" id="A0A1G7QL61"/>
<feature type="chain" id="PRO_5011432336" evidence="3">
    <location>
        <begin position="28"/>
        <end position="154"/>
    </location>
</feature>
<evidence type="ECO:0000313" key="5">
    <source>
        <dbReference type="EMBL" id="SDF98639.1"/>
    </source>
</evidence>
<dbReference type="STRING" id="218672.SAMN04489759_10486"/>
<dbReference type="RefSeq" id="WP_093741394.1">
    <property type="nucleotide sequence ID" value="NZ_FNBP01000004.1"/>
</dbReference>
<dbReference type="GO" id="GO:0019867">
    <property type="term" value="C:outer membrane"/>
    <property type="evidence" value="ECO:0007669"/>
    <property type="project" value="InterPro"/>
</dbReference>
<dbReference type="InterPro" id="IPR037873">
    <property type="entry name" value="BamE-like"/>
</dbReference>
<dbReference type="Gene3D" id="3.30.1450.10">
    <property type="match status" value="1"/>
</dbReference>